<evidence type="ECO:0000256" key="1">
    <source>
        <dbReference type="SAM" id="MobiDB-lite"/>
    </source>
</evidence>
<dbReference type="PANTHER" id="PTHR48100">
    <property type="entry name" value="BROAD-SPECIFICITY PHOSPHATASE YOR283W-RELATED"/>
    <property type="match status" value="1"/>
</dbReference>
<dbReference type="CDD" id="cd07067">
    <property type="entry name" value="HP_PGM_like"/>
    <property type="match status" value="1"/>
</dbReference>
<keyword evidence="3" id="KW-1185">Reference proteome</keyword>
<dbReference type="EMBL" id="LT629792">
    <property type="protein sequence ID" value="SDT93052.1"/>
    <property type="molecule type" value="Genomic_DNA"/>
</dbReference>
<sequence>MKLVLVRHGQTAANRSHALDTGRPGAPLDKRGRKQAESLAARWENDIAPAPGLVVVSPLTRTRQTAAPLIARFNSHVWIRPGIREIETGDGEMAVDRASEMTYMRTIVHWAQGNLDARMPGAQNGHEVLARVRPVIGEIEQWAEEHKDGVVALVAHGAILRTITPVLASNADARMTVTNPMRNTGTTVLDREGGQWVARTWNDRPIDQWPVPDGEIPLVRSELSA</sequence>
<dbReference type="Proteomes" id="UP000198976">
    <property type="component" value="Chromosome I"/>
</dbReference>
<dbReference type="InterPro" id="IPR001345">
    <property type="entry name" value="PG/BPGM_mutase_AS"/>
</dbReference>
<feature type="region of interest" description="Disordered" evidence="1">
    <location>
        <begin position="7"/>
        <end position="32"/>
    </location>
</feature>
<dbReference type="InterPro" id="IPR013078">
    <property type="entry name" value="His_Pase_superF_clade-1"/>
</dbReference>
<protein>
    <submittedName>
        <fullName evidence="2">Probable phosphoglycerate mutase</fullName>
    </submittedName>
</protein>
<evidence type="ECO:0000313" key="2">
    <source>
        <dbReference type="EMBL" id="SDT93052.1"/>
    </source>
</evidence>
<organism evidence="2 3">
    <name type="scientific">Schaalia radingae</name>
    <dbReference type="NCBI Taxonomy" id="131110"/>
    <lineage>
        <taxon>Bacteria</taxon>
        <taxon>Bacillati</taxon>
        <taxon>Actinomycetota</taxon>
        <taxon>Actinomycetes</taxon>
        <taxon>Actinomycetales</taxon>
        <taxon>Actinomycetaceae</taxon>
        <taxon>Schaalia</taxon>
    </lineage>
</organism>
<dbReference type="InterPro" id="IPR029033">
    <property type="entry name" value="His_PPase_superfam"/>
</dbReference>
<dbReference type="InterPro" id="IPR050275">
    <property type="entry name" value="PGM_Phosphatase"/>
</dbReference>
<evidence type="ECO:0000313" key="3">
    <source>
        <dbReference type="Proteomes" id="UP000198976"/>
    </source>
</evidence>
<dbReference type="Pfam" id="PF00300">
    <property type="entry name" value="His_Phos_1"/>
    <property type="match status" value="1"/>
</dbReference>
<name>A0ABY0V754_9ACTO</name>
<dbReference type="PANTHER" id="PTHR48100:SF58">
    <property type="entry name" value="PE-PGRS FAMILY PROTEIN PE_PGRS11"/>
    <property type="match status" value="1"/>
</dbReference>
<gene>
    <name evidence="2" type="ORF">SAMN04489714_0997</name>
</gene>
<dbReference type="SMART" id="SM00855">
    <property type="entry name" value="PGAM"/>
    <property type="match status" value="1"/>
</dbReference>
<proteinExistence type="predicted"/>
<dbReference type="PROSITE" id="PS00175">
    <property type="entry name" value="PG_MUTASE"/>
    <property type="match status" value="1"/>
</dbReference>
<accession>A0ABY0V754</accession>
<dbReference type="SUPFAM" id="SSF53254">
    <property type="entry name" value="Phosphoglycerate mutase-like"/>
    <property type="match status" value="1"/>
</dbReference>
<dbReference type="Gene3D" id="3.40.50.1240">
    <property type="entry name" value="Phosphoglycerate mutase-like"/>
    <property type="match status" value="1"/>
</dbReference>
<reference evidence="2 3" key="1">
    <citation type="submission" date="2016-10" db="EMBL/GenBank/DDBJ databases">
        <authorList>
            <person name="Varghese N."/>
            <person name="Submissions S."/>
        </authorList>
    </citation>
    <scope>NUCLEOTIDE SEQUENCE [LARGE SCALE GENOMIC DNA]</scope>
    <source>
        <strain evidence="2 3">DSM 9169</strain>
    </source>
</reference>
<dbReference type="RefSeq" id="WP_092648534.1">
    <property type="nucleotide sequence ID" value="NZ_LT629792.1"/>
</dbReference>